<dbReference type="Pfam" id="PF00147">
    <property type="entry name" value="Fibrinogen_C"/>
    <property type="match status" value="1"/>
</dbReference>
<dbReference type="InterPro" id="IPR014716">
    <property type="entry name" value="Fibrinogen_a/b/g_C_1"/>
</dbReference>
<evidence type="ECO:0000313" key="8">
    <source>
        <dbReference type="EMBL" id="KAK0181485.1"/>
    </source>
</evidence>
<gene>
    <name evidence="8" type="ORF">PV327_003766</name>
</gene>
<dbReference type="Gene3D" id="1.25.40.10">
    <property type="entry name" value="Tetratricopeptide repeat domain"/>
    <property type="match status" value="3"/>
</dbReference>
<dbReference type="GO" id="GO:0060271">
    <property type="term" value="P:cilium assembly"/>
    <property type="evidence" value="ECO:0007669"/>
    <property type="project" value="TreeGrafter"/>
</dbReference>
<feature type="domain" description="Fibrinogen C-terminal" evidence="7">
    <location>
        <begin position="412"/>
        <end position="572"/>
    </location>
</feature>
<dbReference type="PROSITE" id="PS51406">
    <property type="entry name" value="FIBRINOGEN_C_2"/>
    <property type="match status" value="1"/>
</dbReference>
<dbReference type="InterPro" id="IPR019734">
    <property type="entry name" value="TPR_rpt"/>
</dbReference>
<dbReference type="NCBIfam" id="NF040941">
    <property type="entry name" value="GGGWT_bact"/>
    <property type="match status" value="1"/>
</dbReference>
<comment type="caution">
    <text evidence="8">The sequence shown here is derived from an EMBL/GenBank/DDBJ whole genome shotgun (WGS) entry which is preliminary data.</text>
</comment>
<dbReference type="Gene3D" id="3.90.215.10">
    <property type="entry name" value="Gamma Fibrinogen, chain A, domain 1"/>
    <property type="match status" value="1"/>
</dbReference>
<feature type="coiled-coil region" evidence="5">
    <location>
        <begin position="587"/>
        <end position="614"/>
    </location>
</feature>
<reference evidence="8" key="1">
    <citation type="journal article" date="2023" name="bioRxiv">
        <title>Scaffold-level genome assemblies of two parasitoid biocontrol wasps reveal the parthenogenesis mechanism and an associated novel virus.</title>
        <authorList>
            <person name="Inwood S."/>
            <person name="Skelly J."/>
            <person name="Guhlin J."/>
            <person name="Harrop T."/>
            <person name="Goldson S."/>
            <person name="Dearden P."/>
        </authorList>
    </citation>
    <scope>NUCLEOTIDE SEQUENCE</scope>
    <source>
        <strain evidence="8">Lincoln</strain>
        <tissue evidence="8">Whole body</tissue>
    </source>
</reference>
<evidence type="ECO:0000256" key="6">
    <source>
        <dbReference type="SAM" id="MobiDB-lite"/>
    </source>
</evidence>
<organism evidence="8 9">
    <name type="scientific">Microctonus hyperodae</name>
    <name type="common">Parasitoid wasp</name>
    <dbReference type="NCBI Taxonomy" id="165561"/>
    <lineage>
        <taxon>Eukaryota</taxon>
        <taxon>Metazoa</taxon>
        <taxon>Ecdysozoa</taxon>
        <taxon>Arthropoda</taxon>
        <taxon>Hexapoda</taxon>
        <taxon>Insecta</taxon>
        <taxon>Pterygota</taxon>
        <taxon>Neoptera</taxon>
        <taxon>Endopterygota</taxon>
        <taxon>Hymenoptera</taxon>
        <taxon>Apocrita</taxon>
        <taxon>Ichneumonoidea</taxon>
        <taxon>Braconidae</taxon>
        <taxon>Euphorinae</taxon>
        <taxon>Microctonus</taxon>
    </lineage>
</organism>
<dbReference type="Proteomes" id="UP001168972">
    <property type="component" value="Unassembled WGS sequence"/>
</dbReference>
<protein>
    <recommendedName>
        <fullName evidence="7">Fibrinogen C-terminal domain-containing protein</fullName>
    </recommendedName>
</protein>
<feature type="repeat" description="TPR" evidence="4">
    <location>
        <begin position="209"/>
        <end position="242"/>
    </location>
</feature>
<evidence type="ECO:0000256" key="3">
    <source>
        <dbReference type="ARBA" id="ARBA00023778"/>
    </source>
</evidence>
<evidence type="ECO:0000259" key="7">
    <source>
        <dbReference type="PROSITE" id="PS51406"/>
    </source>
</evidence>
<evidence type="ECO:0000256" key="2">
    <source>
        <dbReference type="ARBA" id="ARBA00022803"/>
    </source>
</evidence>
<dbReference type="AlphaFoldDB" id="A0AA39G4M9"/>
<dbReference type="InterPro" id="IPR002181">
    <property type="entry name" value="Fibrinogen_a/b/g_C_dom"/>
</dbReference>
<evidence type="ECO:0000256" key="4">
    <source>
        <dbReference type="PROSITE-ProRule" id="PRU00339"/>
    </source>
</evidence>
<feature type="region of interest" description="Disordered" evidence="6">
    <location>
        <begin position="985"/>
        <end position="1028"/>
    </location>
</feature>
<dbReference type="GO" id="GO:0061512">
    <property type="term" value="P:protein localization to cilium"/>
    <property type="evidence" value="ECO:0007669"/>
    <property type="project" value="TreeGrafter"/>
</dbReference>
<evidence type="ECO:0000256" key="5">
    <source>
        <dbReference type="SAM" id="Coils"/>
    </source>
</evidence>
<feature type="compositionally biased region" description="Polar residues" evidence="6">
    <location>
        <begin position="946"/>
        <end position="963"/>
    </location>
</feature>
<sequence>MNNNNMIGNGSVPQEFTQRHGLERFGEKPKKVADIPPIECCNWLLHKHYTRHEHKITNNLIDFELKISNGYNEYANYLKGLILRREGRIQESLDYFRDSCSVNCTNVHHIKQIAKSLFLLGDHKRAVDAYSEAAKMLSSNDWEIHHCLGECYLASQCSEQAMLELSKAVELTNDKIAHIALAKLVISDNKIDQAIQTYKHVIHHCGDSVEAVIQLGFVYLQQNDISRAFQAFGTVLAQSPGNVEAIFPMAYIIQNHQEYDVALSKYKGTSQALSESWQLWNNIGMCFCGKHKFVAAITCLKRAHYLNPMAWQPAYNLSRVLLMTGQSASAAIHLCAAIAATSQNSMPYLLLGLALKKLNDIQGAEQALFKAHSLTPREPIVLVNYAIVLQIQNKSERVAEISSDLNDICSTMNVESQGYSCLDLLNAGMKESGVYYLQIRGTTYWFLKVYCEQFIADGGWTVIQRRDDFGDSKENFNRDWADYKNGFGDPAREFWLGNENIYMLTNNEDYSLRVELEDFEGNKRYAQYSHFKIYSEGEYYKLEIDGYEGNAGDSLNDPWYGSNNSPFSTYNREQYLFNVFEVIVSTLESKLQRIENLDKAVEHLMRRVEALDSRVNDNIDKTDAVITKLRTLDLKLFHAQPTLPPEVLGHHARLMENADGSGEESVPVIRLISHDSPASEYLGEKLLSLDQKVSDIDDKLVNLKNQLDNNFLPSDDINAEASEKKPISMNVIEITKAMSNEVMNHITIEIENLHQATGNMDRKLQFHMNLVSDTLSGVYTMTKDIHDAIVDKGQHIATSPTNQTVPGANIHKPFVAKRSKIDRLVEKIHPMMDVSEKVDQVWNIVVGTKSTVDDLLPKSDELLSQTQRQERAISEIHSDLRSKTNKIIENLEGVESRLKKQENDVATLVQRPIPAELLLDPTIDRLVDYDSNRYIALNAEYSGETPSQTTITTLDPTISSPEASPTVDPPSTTPMIPISPSITPISFTTTTPISTSTSNSSSQRSTTRNRGVIFPSVKNKPSLPNSTFTTETIPVNYKDIKC</sequence>
<comment type="similarity">
    <text evidence="3">Belongs to the BBS4 family.</text>
</comment>
<proteinExistence type="inferred from homology"/>
<dbReference type="PANTHER" id="PTHR44186:SF1">
    <property type="entry name" value="BARDET-BIEDL SYNDROME 4 PROTEIN"/>
    <property type="match status" value="1"/>
</dbReference>
<keyword evidence="5" id="KW-0175">Coiled coil</keyword>
<name>A0AA39G4M9_MICHY</name>
<feature type="region of interest" description="Disordered" evidence="6">
    <location>
        <begin position="946"/>
        <end position="971"/>
    </location>
</feature>
<dbReference type="EMBL" id="JAQQBR010000002">
    <property type="protein sequence ID" value="KAK0181485.1"/>
    <property type="molecule type" value="Genomic_DNA"/>
</dbReference>
<dbReference type="InterPro" id="IPR011990">
    <property type="entry name" value="TPR-like_helical_dom_sf"/>
</dbReference>
<dbReference type="PANTHER" id="PTHR44186">
    <property type="match status" value="1"/>
</dbReference>
<dbReference type="GO" id="GO:0036064">
    <property type="term" value="C:ciliary basal body"/>
    <property type="evidence" value="ECO:0007669"/>
    <property type="project" value="TreeGrafter"/>
</dbReference>
<dbReference type="SUPFAM" id="SSF48452">
    <property type="entry name" value="TPR-like"/>
    <property type="match status" value="1"/>
</dbReference>
<dbReference type="InterPro" id="IPR036056">
    <property type="entry name" value="Fibrinogen-like_C"/>
</dbReference>
<reference evidence="8" key="2">
    <citation type="submission" date="2023-03" db="EMBL/GenBank/DDBJ databases">
        <authorList>
            <person name="Inwood S.N."/>
            <person name="Skelly J.G."/>
            <person name="Guhlin J."/>
            <person name="Harrop T.W.R."/>
            <person name="Goldson S.G."/>
            <person name="Dearden P.K."/>
        </authorList>
    </citation>
    <scope>NUCLEOTIDE SEQUENCE</scope>
    <source>
        <strain evidence="8">Lincoln</strain>
        <tissue evidence="8">Whole body</tissue>
    </source>
</reference>
<evidence type="ECO:0000256" key="1">
    <source>
        <dbReference type="ARBA" id="ARBA00022737"/>
    </source>
</evidence>
<feature type="coiled-coil region" evidence="5">
    <location>
        <begin position="884"/>
        <end position="911"/>
    </location>
</feature>
<dbReference type="CDD" id="cd00087">
    <property type="entry name" value="FReD"/>
    <property type="match status" value="1"/>
</dbReference>
<dbReference type="SMART" id="SM00028">
    <property type="entry name" value="TPR"/>
    <property type="match status" value="6"/>
</dbReference>
<accession>A0AA39G4M9</accession>
<keyword evidence="2 4" id="KW-0802">TPR repeat</keyword>
<dbReference type="SMART" id="SM00186">
    <property type="entry name" value="FBG"/>
    <property type="match status" value="1"/>
</dbReference>
<evidence type="ECO:0000313" key="9">
    <source>
        <dbReference type="Proteomes" id="UP001168972"/>
    </source>
</evidence>
<dbReference type="SUPFAM" id="SSF56496">
    <property type="entry name" value="Fibrinogen C-terminal domain-like"/>
    <property type="match status" value="1"/>
</dbReference>
<keyword evidence="1" id="KW-0677">Repeat</keyword>
<dbReference type="PROSITE" id="PS50005">
    <property type="entry name" value="TPR"/>
    <property type="match status" value="1"/>
</dbReference>
<feature type="compositionally biased region" description="Low complexity" evidence="6">
    <location>
        <begin position="985"/>
        <end position="1006"/>
    </location>
</feature>
<keyword evidence="9" id="KW-1185">Reference proteome</keyword>